<dbReference type="Gene3D" id="1.10.260.160">
    <property type="match status" value="1"/>
</dbReference>
<keyword evidence="3" id="KW-1185">Reference proteome</keyword>
<gene>
    <name evidence="2" type="ORF">SAMN04487775_101109</name>
</gene>
<dbReference type="PROSITE" id="PS51257">
    <property type="entry name" value="PROKAR_LIPOPROTEIN"/>
    <property type="match status" value="1"/>
</dbReference>
<keyword evidence="1" id="KW-0732">Signal</keyword>
<dbReference type="SUPFAM" id="SSF53474">
    <property type="entry name" value="alpha/beta-Hydrolases"/>
    <property type="match status" value="1"/>
</dbReference>
<dbReference type="OrthoDB" id="1086221at2"/>
<dbReference type="AlphaFoldDB" id="A0A1I3HVE3"/>
<dbReference type="InterPro" id="IPR005152">
    <property type="entry name" value="Lipase_secreted"/>
</dbReference>
<dbReference type="Pfam" id="PF03583">
    <property type="entry name" value="LIP"/>
    <property type="match status" value="1"/>
</dbReference>
<sequence>MKKTRFLFSVLFLNTFLCLFVLACKNNSAPDESPSPEVPEISDEEFIAEFIEGYELSEARVVRTKKTSTMNAYTIIYPSKDPYGNDIMLSAVISVSPAITADNPAKGLVLYNHATINKATECPSRSDLGEQKMIAAFFPVITISPDYYGFGCTEKEHQAYCIGAANAQASVDALIAAKKLLPELGYSDYGTKLFNMGYSQGGQTTMAVLKLVTQKYPEIKITKTFAGAGPYDLGVFYETFLTQSNVIMPSAIIDVLYSYNKYYEELGFQLNQLFTDKIINDFDKWFDSKKYDSGQINSYLGNLNKDDIFTDAVLDKDSEITKKLMAAFKKDSILYDWTPATDESIYLYHHKKDETVPVETTEALEAFLKEKGLGDSTFKVDIDETTPASNYSYHVAGITPFLLAVQSQATSLLQ</sequence>
<evidence type="ECO:0000313" key="2">
    <source>
        <dbReference type="EMBL" id="SFI39716.1"/>
    </source>
</evidence>
<dbReference type="Proteomes" id="UP000182737">
    <property type="component" value="Unassembled WGS sequence"/>
</dbReference>
<feature type="signal peptide" evidence="1">
    <location>
        <begin position="1"/>
        <end position="23"/>
    </location>
</feature>
<reference evidence="3" key="1">
    <citation type="submission" date="2016-10" db="EMBL/GenBank/DDBJ databases">
        <authorList>
            <person name="Varghese N."/>
            <person name="Submissions S."/>
        </authorList>
    </citation>
    <scope>NUCLEOTIDE SEQUENCE [LARGE SCALE GENOMIC DNA]</scope>
    <source>
        <strain evidence="3">XBD1002</strain>
    </source>
</reference>
<dbReference type="InterPro" id="IPR029058">
    <property type="entry name" value="AB_hydrolase_fold"/>
</dbReference>
<evidence type="ECO:0000313" key="3">
    <source>
        <dbReference type="Proteomes" id="UP000182737"/>
    </source>
</evidence>
<feature type="chain" id="PRO_5010191157" evidence="1">
    <location>
        <begin position="24"/>
        <end position="414"/>
    </location>
</feature>
<name>A0A1I3HVE3_9SPIR</name>
<dbReference type="Gene3D" id="3.40.50.1820">
    <property type="entry name" value="alpha/beta hydrolase"/>
    <property type="match status" value="1"/>
</dbReference>
<organism evidence="2 3">
    <name type="scientific">Treponema bryantii</name>
    <dbReference type="NCBI Taxonomy" id="163"/>
    <lineage>
        <taxon>Bacteria</taxon>
        <taxon>Pseudomonadati</taxon>
        <taxon>Spirochaetota</taxon>
        <taxon>Spirochaetia</taxon>
        <taxon>Spirochaetales</taxon>
        <taxon>Treponemataceae</taxon>
        <taxon>Treponema</taxon>
    </lineage>
</organism>
<dbReference type="RefSeq" id="WP_074929684.1">
    <property type="nucleotide sequence ID" value="NZ_FORI01000001.1"/>
</dbReference>
<dbReference type="EMBL" id="FORI01000001">
    <property type="protein sequence ID" value="SFI39716.1"/>
    <property type="molecule type" value="Genomic_DNA"/>
</dbReference>
<evidence type="ECO:0000256" key="1">
    <source>
        <dbReference type="SAM" id="SignalP"/>
    </source>
</evidence>
<dbReference type="GO" id="GO:0016042">
    <property type="term" value="P:lipid catabolic process"/>
    <property type="evidence" value="ECO:0007669"/>
    <property type="project" value="InterPro"/>
</dbReference>
<proteinExistence type="predicted"/>
<dbReference type="PANTHER" id="PTHR34853">
    <property type="match status" value="1"/>
</dbReference>
<protein>
    <submittedName>
        <fullName evidence="2">Secretory lipase</fullName>
    </submittedName>
</protein>
<dbReference type="PANTHER" id="PTHR34853:SF1">
    <property type="entry name" value="LIPASE 5"/>
    <property type="match status" value="1"/>
</dbReference>
<accession>A0A1I3HVE3</accession>
<dbReference type="GO" id="GO:0004806">
    <property type="term" value="F:triacylglycerol lipase activity"/>
    <property type="evidence" value="ECO:0007669"/>
    <property type="project" value="InterPro"/>
</dbReference>